<accession>A0ABS5AFK6</accession>
<gene>
    <name evidence="1" type="ORF">JOF53_004237</name>
</gene>
<evidence type="ECO:0000313" key="2">
    <source>
        <dbReference type="Proteomes" id="UP001519363"/>
    </source>
</evidence>
<protein>
    <recommendedName>
        <fullName evidence="3">Class I SAM-dependent methyltransferase</fullName>
    </recommendedName>
</protein>
<evidence type="ECO:0000313" key="1">
    <source>
        <dbReference type="EMBL" id="MBP2475365.1"/>
    </source>
</evidence>
<sequence>MNDSLARAVADLAAWQKLSPLLTEYLPFTSAALRPTGLIAVLDEVMIGNRTVLLECGSGSSTIVVARMLGRRGFGHLLSIEHDERWAAFVNTQLRREGLHQVARSVHMPLGQHPSAVGSLDWYSPVLVHREVTSYVDRFGLVDLLLVDGPPSADQGRSLARYPAVPVLRWALAPGATIMLDDVDRPGELTVLTRWQEEYGLRGRTDPSGTRLAIGSLPT</sequence>
<evidence type="ECO:0008006" key="3">
    <source>
        <dbReference type="Google" id="ProtNLM"/>
    </source>
</evidence>
<dbReference type="RefSeq" id="WP_086780427.1">
    <property type="nucleotide sequence ID" value="NZ_JAGIOO010000001.1"/>
</dbReference>
<name>A0ABS5AFK6_9PSEU</name>
<dbReference type="EMBL" id="JAGIOO010000001">
    <property type="protein sequence ID" value="MBP2475365.1"/>
    <property type="molecule type" value="Genomic_DNA"/>
</dbReference>
<dbReference type="InterPro" id="IPR029063">
    <property type="entry name" value="SAM-dependent_MTases_sf"/>
</dbReference>
<organism evidence="1 2">
    <name type="scientific">Crossiella equi</name>
    <dbReference type="NCBI Taxonomy" id="130796"/>
    <lineage>
        <taxon>Bacteria</taxon>
        <taxon>Bacillati</taxon>
        <taxon>Actinomycetota</taxon>
        <taxon>Actinomycetes</taxon>
        <taxon>Pseudonocardiales</taxon>
        <taxon>Pseudonocardiaceae</taxon>
        <taxon>Crossiella</taxon>
    </lineage>
</organism>
<comment type="caution">
    <text evidence="1">The sequence shown here is derived from an EMBL/GenBank/DDBJ whole genome shotgun (WGS) entry which is preliminary data.</text>
</comment>
<keyword evidence="2" id="KW-1185">Reference proteome</keyword>
<dbReference type="Pfam" id="PF13578">
    <property type="entry name" value="Methyltransf_24"/>
    <property type="match status" value="1"/>
</dbReference>
<dbReference type="Proteomes" id="UP001519363">
    <property type="component" value="Unassembled WGS sequence"/>
</dbReference>
<dbReference type="SUPFAM" id="SSF53335">
    <property type="entry name" value="S-adenosyl-L-methionine-dependent methyltransferases"/>
    <property type="match status" value="1"/>
</dbReference>
<reference evidence="1 2" key="1">
    <citation type="submission" date="2021-03" db="EMBL/GenBank/DDBJ databases">
        <title>Sequencing the genomes of 1000 actinobacteria strains.</title>
        <authorList>
            <person name="Klenk H.-P."/>
        </authorList>
    </citation>
    <scope>NUCLEOTIDE SEQUENCE [LARGE SCALE GENOMIC DNA]</scope>
    <source>
        <strain evidence="1 2">DSM 44580</strain>
    </source>
</reference>
<dbReference type="Gene3D" id="3.40.50.150">
    <property type="entry name" value="Vaccinia Virus protein VP39"/>
    <property type="match status" value="1"/>
</dbReference>
<proteinExistence type="predicted"/>